<feature type="region of interest" description="Disordered" evidence="1">
    <location>
        <begin position="143"/>
        <end position="163"/>
    </location>
</feature>
<name>A0ABU3QB10_9SPHN</name>
<gene>
    <name evidence="3" type="ORF">RQX22_16580</name>
</gene>
<organism evidence="3 4">
    <name type="scientific">Sphingosinicella rhizophila</name>
    <dbReference type="NCBI Taxonomy" id="3050082"/>
    <lineage>
        <taxon>Bacteria</taxon>
        <taxon>Pseudomonadati</taxon>
        <taxon>Pseudomonadota</taxon>
        <taxon>Alphaproteobacteria</taxon>
        <taxon>Sphingomonadales</taxon>
        <taxon>Sphingosinicellaceae</taxon>
        <taxon>Sphingosinicella</taxon>
    </lineage>
</organism>
<feature type="transmembrane region" description="Helical" evidence="2">
    <location>
        <begin position="93"/>
        <end position="111"/>
    </location>
</feature>
<evidence type="ECO:0000313" key="3">
    <source>
        <dbReference type="EMBL" id="MDT9600578.1"/>
    </source>
</evidence>
<reference evidence="3 4" key="1">
    <citation type="submission" date="2023-05" db="EMBL/GenBank/DDBJ databases">
        <authorList>
            <person name="Guo Y."/>
        </authorList>
    </citation>
    <scope>NUCLEOTIDE SEQUENCE [LARGE SCALE GENOMIC DNA]</scope>
    <source>
        <strain evidence="3 4">GR2756</strain>
    </source>
</reference>
<protein>
    <submittedName>
        <fullName evidence="3">Uncharacterized protein</fullName>
    </submittedName>
</protein>
<keyword evidence="2" id="KW-0472">Membrane</keyword>
<evidence type="ECO:0000256" key="1">
    <source>
        <dbReference type="SAM" id="MobiDB-lite"/>
    </source>
</evidence>
<dbReference type="Proteomes" id="UP001259572">
    <property type="component" value="Unassembled WGS sequence"/>
</dbReference>
<dbReference type="EMBL" id="JAVUPU010000010">
    <property type="protein sequence ID" value="MDT9600578.1"/>
    <property type="molecule type" value="Genomic_DNA"/>
</dbReference>
<keyword evidence="2" id="KW-1133">Transmembrane helix</keyword>
<proteinExistence type="predicted"/>
<evidence type="ECO:0000313" key="4">
    <source>
        <dbReference type="Proteomes" id="UP001259572"/>
    </source>
</evidence>
<sequence>MSTSIVEGVVEEAKLKRARGGISIFDHIRFQLDDGGTRTINKAVVAKDVAEKLTPGSRGRFYLFTAFDLKGVHGVRSADGASVYGFPGNNEKVFILLGIVNILWIAFRVAVDGQVPFLAVGLIILAIVGYVLMSKGRREARKQFDDDESQAPAAVDTAPSVIG</sequence>
<accession>A0ABU3QB10</accession>
<comment type="caution">
    <text evidence="3">The sequence shown here is derived from an EMBL/GenBank/DDBJ whole genome shotgun (WGS) entry which is preliminary data.</text>
</comment>
<feature type="transmembrane region" description="Helical" evidence="2">
    <location>
        <begin position="117"/>
        <end position="133"/>
    </location>
</feature>
<keyword evidence="4" id="KW-1185">Reference proteome</keyword>
<keyword evidence="2" id="KW-0812">Transmembrane</keyword>
<dbReference type="RefSeq" id="WP_315727907.1">
    <property type="nucleotide sequence ID" value="NZ_JAVUPU010000010.1"/>
</dbReference>
<evidence type="ECO:0000256" key="2">
    <source>
        <dbReference type="SAM" id="Phobius"/>
    </source>
</evidence>